<keyword evidence="2 5" id="KW-0500">Molybdenum</keyword>
<evidence type="ECO:0000256" key="1">
    <source>
        <dbReference type="ARBA" id="ARBA00009175"/>
    </source>
</evidence>
<evidence type="ECO:0000256" key="6">
    <source>
        <dbReference type="SAM" id="SignalP"/>
    </source>
</evidence>
<evidence type="ECO:0000313" key="8">
    <source>
        <dbReference type="EMBL" id="NHA34487.1"/>
    </source>
</evidence>
<evidence type="ECO:0000256" key="4">
    <source>
        <dbReference type="ARBA" id="ARBA00022729"/>
    </source>
</evidence>
<dbReference type="EMBL" id="LR962863">
    <property type="protein sequence ID" value="CAD7359035.1"/>
    <property type="molecule type" value="Genomic_DNA"/>
</dbReference>
<dbReference type="PROSITE" id="PS51257">
    <property type="entry name" value="PROKAR_LIPOPROTEIN"/>
    <property type="match status" value="1"/>
</dbReference>
<keyword evidence="11" id="KW-1185">Reference proteome</keyword>
<reference evidence="9" key="2">
    <citation type="submission" date="2018-06" db="EMBL/GenBank/DDBJ databases">
        <authorList>
            <consortium name="Pathogen Informatics"/>
            <person name="Doyle S."/>
        </authorList>
    </citation>
    <scope>NUCLEOTIDE SEQUENCE [LARGE SCALE GENOMIC DNA]</scope>
    <source>
        <strain evidence="9">NCTC12218</strain>
    </source>
</reference>
<protein>
    <submittedName>
        <fullName evidence="9">Molybdate ABC transporter periplasmic molybdate-binding protein</fullName>
    </submittedName>
    <submittedName>
        <fullName evidence="8">Molybdate ABC transporter substrate-binding protein</fullName>
    </submittedName>
</protein>
<dbReference type="PANTHER" id="PTHR30632:SF0">
    <property type="entry name" value="SULFATE-BINDING PROTEIN"/>
    <property type="match status" value="1"/>
</dbReference>
<gene>
    <name evidence="9" type="primary">modA_1</name>
    <name evidence="8" type="synonym">modA</name>
    <name evidence="8" type="ORF">C1O36_08185</name>
    <name evidence="9" type="ORF">NCTC12218_00623</name>
</gene>
<dbReference type="InterPro" id="IPR050682">
    <property type="entry name" value="ModA/WtpA"/>
</dbReference>
<dbReference type="PIRSF" id="PIRSF004846">
    <property type="entry name" value="ModA"/>
    <property type="match status" value="1"/>
</dbReference>
<dbReference type="NCBIfam" id="TIGR01256">
    <property type="entry name" value="modA"/>
    <property type="match status" value="1"/>
</dbReference>
<feature type="binding site" evidence="5">
    <location>
        <position position="41"/>
    </location>
    <ligand>
        <name>molybdate</name>
        <dbReference type="ChEBI" id="CHEBI:36264"/>
    </ligand>
</feature>
<dbReference type="AlphaFoldDB" id="A0A7Z7VWJ0"/>
<organism evidence="9">
    <name type="scientific">Staphylococcus schleiferi</name>
    <dbReference type="NCBI Taxonomy" id="1295"/>
    <lineage>
        <taxon>Bacteria</taxon>
        <taxon>Bacillati</taxon>
        <taxon>Bacillota</taxon>
        <taxon>Bacilli</taxon>
        <taxon>Bacillales</taxon>
        <taxon>Staphylococcaceae</taxon>
        <taxon>Staphylococcus</taxon>
    </lineage>
</organism>
<evidence type="ECO:0000313" key="10">
    <source>
        <dbReference type="Proteomes" id="UP000264146"/>
    </source>
</evidence>
<evidence type="ECO:0000256" key="3">
    <source>
        <dbReference type="ARBA" id="ARBA00022723"/>
    </source>
</evidence>
<dbReference type="GO" id="GO:0046872">
    <property type="term" value="F:metal ion binding"/>
    <property type="evidence" value="ECO:0007669"/>
    <property type="project" value="UniProtKB-KW"/>
</dbReference>
<name>A0A7Z7VWJ0_STASC</name>
<feature type="binding site" evidence="5">
    <location>
        <position position="172"/>
    </location>
    <ligand>
        <name>molybdate</name>
        <dbReference type="ChEBI" id="CHEBI:36264"/>
    </ligand>
</feature>
<dbReference type="PANTHER" id="PTHR30632">
    <property type="entry name" value="MOLYBDATE-BINDING PERIPLASMIC PROTEIN"/>
    <property type="match status" value="1"/>
</dbReference>
<evidence type="ECO:0000313" key="9">
    <source>
        <dbReference type="EMBL" id="SUM87424.1"/>
    </source>
</evidence>
<evidence type="ECO:0000256" key="2">
    <source>
        <dbReference type="ARBA" id="ARBA00022505"/>
    </source>
</evidence>
<keyword evidence="4 6" id="KW-0732">Signal</keyword>
<dbReference type="EMBL" id="POVK01000026">
    <property type="protein sequence ID" value="NHA34487.1"/>
    <property type="molecule type" value="Genomic_DNA"/>
</dbReference>
<reference evidence="7 10" key="3">
    <citation type="submission" date="2020-11" db="EMBL/GenBank/DDBJ databases">
        <authorList>
            <consortium name="Pathogen Informatics"/>
        </authorList>
    </citation>
    <scope>NUCLEOTIDE SEQUENCE [LARGE SCALE GENOMIC DNA]</scope>
    <source>
        <strain evidence="7 10">NCTC12218</strain>
    </source>
</reference>
<feature type="chain" id="PRO_5044662700" evidence="6">
    <location>
        <begin position="23"/>
        <end position="252"/>
    </location>
</feature>
<feature type="signal peptide" evidence="6">
    <location>
        <begin position="1"/>
        <end position="22"/>
    </location>
</feature>
<accession>A0A7Z7VWJ0</accession>
<dbReference type="EMBL" id="UHEF01000001">
    <property type="protein sequence ID" value="SUM87424.1"/>
    <property type="molecule type" value="Genomic_DNA"/>
</dbReference>
<proteinExistence type="inferred from homology"/>
<dbReference type="InterPro" id="IPR005950">
    <property type="entry name" value="ModA"/>
</dbReference>
<dbReference type="Proteomes" id="UP000264146">
    <property type="component" value="Chromosome"/>
</dbReference>
<keyword evidence="3 5" id="KW-0479">Metal-binding</keyword>
<reference evidence="8 11" key="1">
    <citation type="submission" date="2018-01" db="EMBL/GenBank/DDBJ databases">
        <title>Complete genome sequence of Staphylococcus Scheliferi isolated from human.</title>
        <authorList>
            <person name="Abouelkhair M.A."/>
            <person name="Bemis D.A."/>
            <person name="Kania S.A."/>
        </authorList>
    </citation>
    <scope>NUCLEOTIDE SEQUENCE [LARGE SCALE GENOMIC DNA]</scope>
    <source>
        <strain evidence="8 11">ATCC 43808</strain>
    </source>
</reference>
<evidence type="ECO:0000256" key="5">
    <source>
        <dbReference type="PIRSR" id="PIRSR004846-1"/>
    </source>
</evidence>
<sequence length="252" mass="28205">MKKLFGLLVLSCLLLMTACGQSSSNSKEEQSKTLTVSAAASLTDVTKDLEEAFHKDHPNVKVNFNYGGSGALRQQIDKGAPVDVLMSANTKDVDLLKQKGKVKETYDYARNTLVLIHKKGSPIKSVNQLGDEDHLAMGEVESVPAGKYAKTYLESQKLWSKVEPKVVYAKDVREVLNYVDKGNAQLGFVYNTDLYVGKQQHKGVEKVAEAPLKKPIVYRMGRVTDTKEAKAWYNFMKSHKAQQIMKDYHFKN</sequence>
<dbReference type="Pfam" id="PF13531">
    <property type="entry name" value="SBP_bac_11"/>
    <property type="match status" value="1"/>
</dbReference>
<evidence type="ECO:0000313" key="7">
    <source>
        <dbReference type="EMBL" id="CAD7359035.1"/>
    </source>
</evidence>
<feature type="binding site" evidence="5">
    <location>
        <position position="145"/>
    </location>
    <ligand>
        <name>molybdate</name>
        <dbReference type="ChEBI" id="CHEBI:36264"/>
    </ligand>
</feature>
<dbReference type="GO" id="GO:0015689">
    <property type="term" value="P:molybdate ion transport"/>
    <property type="evidence" value="ECO:0007669"/>
    <property type="project" value="InterPro"/>
</dbReference>
<dbReference type="FunFam" id="3.40.190.10:FF:000035">
    <property type="entry name" value="Molybdate ABC transporter substrate-binding protein"/>
    <property type="match status" value="1"/>
</dbReference>
<feature type="binding site" evidence="5">
    <location>
        <position position="69"/>
    </location>
    <ligand>
        <name>molybdate</name>
        <dbReference type="ChEBI" id="CHEBI:36264"/>
    </ligand>
</feature>
<dbReference type="SUPFAM" id="SSF53850">
    <property type="entry name" value="Periplasmic binding protein-like II"/>
    <property type="match status" value="1"/>
</dbReference>
<dbReference type="GO" id="GO:0030973">
    <property type="term" value="F:molybdate ion binding"/>
    <property type="evidence" value="ECO:0007669"/>
    <property type="project" value="TreeGrafter"/>
</dbReference>
<dbReference type="Proteomes" id="UP000572988">
    <property type="component" value="Unassembled WGS sequence"/>
</dbReference>
<feature type="binding site" evidence="5">
    <location>
        <position position="190"/>
    </location>
    <ligand>
        <name>molybdate</name>
        <dbReference type="ChEBI" id="CHEBI:36264"/>
    </ligand>
</feature>
<comment type="similarity">
    <text evidence="1">Belongs to the bacterial solute-binding protein ModA family.</text>
</comment>
<dbReference type="Gene3D" id="3.40.190.10">
    <property type="entry name" value="Periplasmic binding protein-like II"/>
    <property type="match status" value="2"/>
</dbReference>
<dbReference type="GO" id="GO:1901359">
    <property type="term" value="F:tungstate binding"/>
    <property type="evidence" value="ECO:0007669"/>
    <property type="project" value="UniProtKB-ARBA"/>
</dbReference>
<evidence type="ECO:0000313" key="11">
    <source>
        <dbReference type="Proteomes" id="UP000572988"/>
    </source>
</evidence>